<name>A0A944DC01_DENI1</name>
<evidence type="ECO:0000313" key="1">
    <source>
        <dbReference type="EMBL" id="MBT0964005.1"/>
    </source>
</evidence>
<dbReference type="InterPro" id="IPR016541">
    <property type="entry name" value="UCP008505"/>
</dbReference>
<comment type="caution">
    <text evidence="1">The sequence shown here is derived from an EMBL/GenBank/DDBJ whole genome shotgun (WGS) entry which is preliminary data.</text>
</comment>
<proteinExistence type="predicted"/>
<evidence type="ECO:0000313" key="2">
    <source>
        <dbReference type="Proteomes" id="UP000694660"/>
    </source>
</evidence>
<dbReference type="Pfam" id="PF14367">
    <property type="entry name" value="DUF4411"/>
    <property type="match status" value="1"/>
</dbReference>
<dbReference type="Proteomes" id="UP000694660">
    <property type="component" value="Unassembled WGS sequence"/>
</dbReference>
<keyword evidence="2" id="KW-1185">Reference proteome</keyword>
<dbReference type="RefSeq" id="WP_214363930.1">
    <property type="nucleotide sequence ID" value="NZ_JAEKFT010000047.1"/>
</dbReference>
<accession>A0A944DC01</accession>
<protein>
    <submittedName>
        <fullName evidence="1">DUF4411 family protein</fullName>
    </submittedName>
</protein>
<organism evidence="1 2">
    <name type="scientific">Denitromonas iodatirespirans</name>
    <dbReference type="NCBI Taxonomy" id="2795389"/>
    <lineage>
        <taxon>Bacteria</taxon>
        <taxon>Pseudomonadati</taxon>
        <taxon>Pseudomonadota</taxon>
        <taxon>Betaproteobacteria</taxon>
        <taxon>Rhodocyclales</taxon>
        <taxon>Zoogloeaceae</taxon>
        <taxon>Denitromonas</taxon>
    </lineage>
</organism>
<dbReference type="AlphaFoldDB" id="A0A944DC01"/>
<reference evidence="2" key="1">
    <citation type="journal article" date="2022" name="ISME J.">
        <title>Genetic and phylogenetic analysis of dissimilatory iodate-reducing bacteria identifies potential niches across the world's oceans.</title>
        <authorList>
            <person name="Reyes-Umana V."/>
            <person name="Henning Z."/>
            <person name="Lee K."/>
            <person name="Barnum T.P."/>
            <person name="Coates J.D."/>
        </authorList>
    </citation>
    <scope>NUCLEOTIDE SEQUENCE [LARGE SCALE GENOMIC DNA]</scope>
    <source>
        <strain evidence="2">IR12</strain>
    </source>
</reference>
<sequence length="133" mass="15112">MNYLLDANTFIEAKNRYYGMTVCPAYWEWLLLQNGGLEIASISEVRTELTDGKDDLAAWARDNKQLFLDVADDDTQSVYADIVNFLSGEVDKMLPGALDEFLRGADPWLVGVSEFLCVRRSESLPELETRFSF</sequence>
<dbReference type="EMBL" id="JAEKFT010000047">
    <property type="protein sequence ID" value="MBT0964005.1"/>
    <property type="molecule type" value="Genomic_DNA"/>
</dbReference>
<gene>
    <name evidence="1" type="ORF">I8J34_22740</name>
</gene>